<evidence type="ECO:0000313" key="3">
    <source>
        <dbReference type="Proteomes" id="UP000201785"/>
    </source>
</evidence>
<feature type="domain" description="DUF7349" evidence="1">
    <location>
        <begin position="4"/>
        <end position="52"/>
    </location>
</feature>
<dbReference type="OrthoDB" id="27548at10239"/>
<reference evidence="2 3" key="1">
    <citation type="journal article" date="2016" name="Genome Announc.">
        <title>Complete Genome Sequence of Bacteriophage Deep-Blue Infecting Emetic Bacillus cereus.</title>
        <authorList>
            <person name="Hock L."/>
            <person name="Gillis A."/>
            <person name="Mahillon J."/>
        </authorList>
    </citation>
    <scope>NUCLEOTIDE SEQUENCE [LARGE SCALE GENOMIC DNA]</scope>
</reference>
<sequence>MLVNESLANRLVATAYGDINFDEKGQTEDLTVEQQKELGSLPGFEFVEPKKEVKKSPAKAKATAKKEE</sequence>
<dbReference type="InterPro" id="IPR055773">
    <property type="entry name" value="DUF7349"/>
</dbReference>
<dbReference type="Proteomes" id="UP000201785">
    <property type="component" value="Segment"/>
</dbReference>
<dbReference type="KEGG" id="vg:29081981"/>
<dbReference type="EMBL" id="KU577463">
    <property type="protein sequence ID" value="AMO26025.1"/>
    <property type="molecule type" value="Genomic_DNA"/>
</dbReference>
<gene>
    <name evidence="2" type="ORF">Blue_203</name>
</gene>
<evidence type="ECO:0000313" key="2">
    <source>
        <dbReference type="EMBL" id="AMO26025.1"/>
    </source>
</evidence>
<dbReference type="Pfam" id="PF24040">
    <property type="entry name" value="DUF7349"/>
    <property type="match status" value="1"/>
</dbReference>
<organism evidence="2 3">
    <name type="scientific">Bacillus phage Deep Blue</name>
    <dbReference type="NCBI Taxonomy" id="1792245"/>
    <lineage>
        <taxon>Viruses</taxon>
        <taxon>Duplodnaviria</taxon>
        <taxon>Heunggongvirae</taxon>
        <taxon>Uroviricota</taxon>
        <taxon>Caudoviricetes</taxon>
        <taxon>Herelleviridae</taxon>
        <taxon>Bastillevirinae</taxon>
        <taxon>Caeruleovirus</taxon>
        <taxon>Caeruleovirus deepblue</taxon>
    </lineage>
</organism>
<dbReference type="RefSeq" id="YP_009285514.1">
    <property type="nucleotide sequence ID" value="NC_031056.1"/>
</dbReference>
<protein>
    <recommendedName>
        <fullName evidence="1">DUF7349 domain-containing protein</fullName>
    </recommendedName>
</protein>
<accession>A0A140HM13</accession>
<keyword evidence="3" id="KW-1185">Reference proteome</keyword>
<name>A0A140HM13_9CAUD</name>
<proteinExistence type="predicted"/>
<dbReference type="GeneID" id="29081981"/>
<evidence type="ECO:0000259" key="1">
    <source>
        <dbReference type="Pfam" id="PF24040"/>
    </source>
</evidence>